<feature type="compositionally biased region" description="Basic residues" evidence="10">
    <location>
        <begin position="30"/>
        <end position="42"/>
    </location>
</feature>
<keyword evidence="4 9" id="KW-0698">rRNA processing</keyword>
<keyword evidence="6 9" id="KW-0539">Nucleus</keyword>
<evidence type="ECO:0000256" key="1">
    <source>
        <dbReference type="ARBA" id="ARBA00004604"/>
    </source>
</evidence>
<protein>
    <recommendedName>
        <fullName evidence="9">rRNA biogenesis protein RRP36</fullName>
    </recommendedName>
</protein>
<evidence type="ECO:0000256" key="8">
    <source>
        <dbReference type="ARBA" id="ARBA00025053"/>
    </source>
</evidence>
<evidence type="ECO:0000256" key="3">
    <source>
        <dbReference type="ARBA" id="ARBA00022517"/>
    </source>
</evidence>
<keyword evidence="12" id="KW-1185">Reference proteome</keyword>
<sequence>MSRQRPTFRRSDINSDSEDDSEFTYQNGRNIKRSKKQKKTNNRNHDEDEDEESSDDEMKKISFGALTTAQNKLRQLDQDKKKKKKKSQQYNSDSDSDSDSDSAPSEDGVGNSSSDDDEGGFFNESNTNEYKKKQTQDQKKRSKHAPTQQSIYTKPPKIREIPGLLDGTKYAYSKHKDIRFDAAFGKVNTGEVRKNYAFLDNYRTNEINEMQKTLKNDKKLDDYQREDLEYTIKSTKSRLESLKKHDFEKSVVKKYLKETGKEFVNRGEKRKLINVARFDGMKGKQREKVLERKRKKKLGKEMRELEFGRK</sequence>
<evidence type="ECO:0000313" key="12">
    <source>
        <dbReference type="Proteomes" id="UP000094801"/>
    </source>
</evidence>
<organism evidence="11 12">
    <name type="scientific">[Candida] arabinofermentans NRRL YB-2248</name>
    <dbReference type="NCBI Taxonomy" id="983967"/>
    <lineage>
        <taxon>Eukaryota</taxon>
        <taxon>Fungi</taxon>
        <taxon>Dikarya</taxon>
        <taxon>Ascomycota</taxon>
        <taxon>Saccharomycotina</taxon>
        <taxon>Pichiomycetes</taxon>
        <taxon>Pichiales</taxon>
        <taxon>Pichiaceae</taxon>
        <taxon>Ogataea</taxon>
        <taxon>Ogataea/Candida clade</taxon>
    </lineage>
</organism>
<comment type="subcellular location">
    <subcellularLocation>
        <location evidence="1 9">Nucleus</location>
        <location evidence="1 9">Nucleolus</location>
    </subcellularLocation>
</comment>
<evidence type="ECO:0000256" key="6">
    <source>
        <dbReference type="ARBA" id="ARBA00023242"/>
    </source>
</evidence>
<dbReference type="Proteomes" id="UP000094801">
    <property type="component" value="Unassembled WGS sequence"/>
</dbReference>
<dbReference type="GO" id="GO:0005730">
    <property type="term" value="C:nucleolus"/>
    <property type="evidence" value="ECO:0007669"/>
    <property type="project" value="UniProtKB-SubCell"/>
</dbReference>
<evidence type="ECO:0000256" key="2">
    <source>
        <dbReference type="ARBA" id="ARBA00009418"/>
    </source>
</evidence>
<gene>
    <name evidence="11" type="ORF">CANARDRAFT_26671</name>
</gene>
<dbReference type="GO" id="GO:0030686">
    <property type="term" value="C:90S preribosome"/>
    <property type="evidence" value="ECO:0007669"/>
    <property type="project" value="TreeGrafter"/>
</dbReference>
<dbReference type="AlphaFoldDB" id="A0A1E4T673"/>
<keyword evidence="7 9" id="KW-0687">Ribonucleoprotein</keyword>
<evidence type="ECO:0000313" key="11">
    <source>
        <dbReference type="EMBL" id="ODV87253.1"/>
    </source>
</evidence>
<feature type="compositionally biased region" description="Basic and acidic residues" evidence="10">
    <location>
        <begin position="129"/>
        <end position="139"/>
    </location>
</feature>
<proteinExistence type="inferred from homology"/>
<comment type="subunit">
    <text evidence="9">Associates with 90S and pre-40S pre-ribosomal particles.</text>
</comment>
<evidence type="ECO:0000256" key="4">
    <source>
        <dbReference type="ARBA" id="ARBA00022552"/>
    </source>
</evidence>
<evidence type="ECO:0000256" key="5">
    <source>
        <dbReference type="ARBA" id="ARBA00023054"/>
    </source>
</evidence>
<dbReference type="GO" id="GO:0000462">
    <property type="term" value="P:maturation of SSU-rRNA from tricistronic rRNA transcript (SSU-rRNA, 5.8S rRNA, LSU-rRNA)"/>
    <property type="evidence" value="ECO:0007669"/>
    <property type="project" value="TreeGrafter"/>
</dbReference>
<name>A0A1E4T673_9ASCO</name>
<evidence type="ECO:0000256" key="10">
    <source>
        <dbReference type="SAM" id="MobiDB-lite"/>
    </source>
</evidence>
<dbReference type="EMBL" id="KV453848">
    <property type="protein sequence ID" value="ODV87253.1"/>
    <property type="molecule type" value="Genomic_DNA"/>
</dbReference>
<accession>A0A1E4T673</accession>
<keyword evidence="5" id="KW-0175">Coiled coil</keyword>
<dbReference type="PANTHER" id="PTHR21738">
    <property type="entry name" value="RIBOSOMAL RNA PROCESSING PROTEIN 36 HOMOLOG"/>
    <property type="match status" value="1"/>
</dbReference>
<evidence type="ECO:0000256" key="9">
    <source>
        <dbReference type="RuleBase" id="RU368027"/>
    </source>
</evidence>
<dbReference type="PANTHER" id="PTHR21738:SF0">
    <property type="entry name" value="RIBOSOMAL RNA PROCESSING PROTEIN 36 HOMOLOG"/>
    <property type="match status" value="1"/>
</dbReference>
<keyword evidence="3 9" id="KW-0690">Ribosome biogenesis</keyword>
<comment type="function">
    <text evidence="8 9">Component of the 90S pre-ribosome involved in the maturation of rRNAs. Required for early cleavages of the pre-RNAs in the 40S ribosomal subunit maturation pathway.</text>
</comment>
<evidence type="ECO:0000256" key="7">
    <source>
        <dbReference type="ARBA" id="ARBA00023274"/>
    </source>
</evidence>
<dbReference type="Pfam" id="PF06102">
    <property type="entry name" value="RRP36"/>
    <property type="match status" value="1"/>
</dbReference>
<dbReference type="InterPro" id="IPR009292">
    <property type="entry name" value="RRP36"/>
</dbReference>
<dbReference type="OrthoDB" id="448446at2759"/>
<feature type="region of interest" description="Disordered" evidence="10">
    <location>
        <begin position="1"/>
        <end position="162"/>
    </location>
</feature>
<dbReference type="STRING" id="983967.A0A1E4T673"/>
<comment type="similarity">
    <text evidence="2 9">Belongs to the RRP36 family.</text>
</comment>
<reference evidence="12" key="1">
    <citation type="submission" date="2016-04" db="EMBL/GenBank/DDBJ databases">
        <title>Comparative genomics of biotechnologically important yeasts.</title>
        <authorList>
            <consortium name="DOE Joint Genome Institute"/>
            <person name="Riley R."/>
            <person name="Haridas S."/>
            <person name="Wolfe K.H."/>
            <person name="Lopes M.R."/>
            <person name="Hittinger C.T."/>
            <person name="Goker M."/>
            <person name="Salamov A."/>
            <person name="Wisecaver J."/>
            <person name="Long T.M."/>
            <person name="Aerts A.L."/>
            <person name="Barry K."/>
            <person name="Choi C."/>
            <person name="Clum A."/>
            <person name="Coughlan A.Y."/>
            <person name="Deshpande S."/>
            <person name="Douglass A.P."/>
            <person name="Hanson S.J."/>
            <person name="Klenk H.-P."/>
            <person name="Labutti K."/>
            <person name="Lapidus A."/>
            <person name="Lindquist E."/>
            <person name="Lipzen A."/>
            <person name="Meier-Kolthoff J.P."/>
            <person name="Ohm R.A."/>
            <person name="Otillar R.P."/>
            <person name="Pangilinan J."/>
            <person name="Peng Y."/>
            <person name="Rokas A."/>
            <person name="Rosa C.A."/>
            <person name="Scheuner C."/>
            <person name="Sibirny A.A."/>
            <person name="Slot J.C."/>
            <person name="Stielow J.B."/>
            <person name="Sun H."/>
            <person name="Kurtzman C.P."/>
            <person name="Blackwell M."/>
            <person name="Grigoriev I.V."/>
            <person name="Jeffries T.W."/>
        </authorList>
    </citation>
    <scope>NUCLEOTIDE SEQUENCE [LARGE SCALE GENOMIC DNA]</scope>
    <source>
        <strain evidence="12">NRRL YB-2248</strain>
    </source>
</reference>